<proteinExistence type="predicted"/>
<feature type="region of interest" description="Disordered" evidence="1">
    <location>
        <begin position="1"/>
        <end position="50"/>
    </location>
</feature>
<evidence type="ECO:0000313" key="2">
    <source>
        <dbReference type="EMBL" id="TFY73228.1"/>
    </source>
</evidence>
<feature type="compositionally biased region" description="Polar residues" evidence="1">
    <location>
        <begin position="311"/>
        <end position="327"/>
    </location>
</feature>
<feature type="region of interest" description="Disordered" evidence="1">
    <location>
        <begin position="107"/>
        <end position="138"/>
    </location>
</feature>
<dbReference type="Proteomes" id="UP000298061">
    <property type="component" value="Unassembled WGS sequence"/>
</dbReference>
<feature type="non-terminal residue" evidence="2">
    <location>
        <position position="354"/>
    </location>
</feature>
<organism evidence="2 3">
    <name type="scientific">Hericium alpestre</name>
    <dbReference type="NCBI Taxonomy" id="135208"/>
    <lineage>
        <taxon>Eukaryota</taxon>
        <taxon>Fungi</taxon>
        <taxon>Dikarya</taxon>
        <taxon>Basidiomycota</taxon>
        <taxon>Agaricomycotina</taxon>
        <taxon>Agaricomycetes</taxon>
        <taxon>Russulales</taxon>
        <taxon>Hericiaceae</taxon>
        <taxon>Hericium</taxon>
    </lineage>
</organism>
<dbReference type="EMBL" id="SFCI01003143">
    <property type="protein sequence ID" value="TFY73228.1"/>
    <property type="molecule type" value="Genomic_DNA"/>
</dbReference>
<name>A0A4Y9ZHH9_9AGAM</name>
<sequence>MFATLSSFLPTAFQQQEPRSQSSSHGSPAMSQSPQPPQSPGVDEVGVKKREKKNTNEVRVFFVDMRACFDRRLTCVAQTFIVVRPPPAKSNHPLNLQVQLVPPQFRDRSVNRRSGDFSAASHETEPEENVLSRTPSNRSDVSMYSGYSSTASISSVTSSSTSSSRRMIIPLYNLQAHNVMTNVIVDAGTDAKVAKFMKRGLELIGLATFEPVEVFGSSDSFAIRAPGPESSARTSLDVQDPALLTTARPGESFQPNAEGANTPSSSLYSVSSAEHPEPPMSPSAHDSGPGSAQPSGAKRIFGKIFKRKDTAASNLPTPPSSASSLKTTFGKPTRTQTLGVPAHRAKRLSGLSHA</sequence>
<comment type="caution">
    <text evidence="2">The sequence shown here is derived from an EMBL/GenBank/DDBJ whole genome shotgun (WGS) entry which is preliminary data.</text>
</comment>
<dbReference type="AlphaFoldDB" id="A0A4Y9ZHH9"/>
<protein>
    <submittedName>
        <fullName evidence="2">Uncharacterized protein</fullName>
    </submittedName>
</protein>
<gene>
    <name evidence="2" type="ORF">EWM64_g10784</name>
</gene>
<keyword evidence="3" id="KW-1185">Reference proteome</keyword>
<feature type="compositionally biased region" description="Polar residues" evidence="1">
    <location>
        <begin position="253"/>
        <end position="272"/>
    </location>
</feature>
<reference evidence="2 3" key="1">
    <citation type="submission" date="2019-02" db="EMBL/GenBank/DDBJ databases">
        <title>Genome sequencing of the rare red list fungi Hericium alpestre (H. flagellum).</title>
        <authorList>
            <person name="Buettner E."/>
            <person name="Kellner H."/>
        </authorList>
    </citation>
    <scope>NUCLEOTIDE SEQUENCE [LARGE SCALE GENOMIC DNA]</scope>
    <source>
        <strain evidence="2 3">DSM 108284</strain>
    </source>
</reference>
<evidence type="ECO:0000313" key="3">
    <source>
        <dbReference type="Proteomes" id="UP000298061"/>
    </source>
</evidence>
<feature type="compositionally biased region" description="Polar residues" evidence="1">
    <location>
        <begin position="1"/>
        <end position="30"/>
    </location>
</feature>
<dbReference type="OrthoDB" id="2590746at2759"/>
<evidence type="ECO:0000256" key="1">
    <source>
        <dbReference type="SAM" id="MobiDB-lite"/>
    </source>
</evidence>
<accession>A0A4Y9ZHH9</accession>
<feature type="region of interest" description="Disordered" evidence="1">
    <location>
        <begin position="246"/>
        <end position="354"/>
    </location>
</feature>